<keyword evidence="1" id="KW-0808">Transferase</keyword>
<name>A0A1A5HRV0_RHILI</name>
<dbReference type="SUPFAM" id="SSF53756">
    <property type="entry name" value="UDP-Glycosyltransferase/glycogen phosphorylase"/>
    <property type="match status" value="2"/>
</dbReference>
<dbReference type="Gene3D" id="3.40.50.2000">
    <property type="entry name" value="Glycogen Phosphorylase B"/>
    <property type="match status" value="3"/>
</dbReference>
<protein>
    <submittedName>
        <fullName evidence="1">Glycosyltransferase</fullName>
    </submittedName>
</protein>
<evidence type="ECO:0000313" key="1">
    <source>
        <dbReference type="EMBL" id="OBP71732.1"/>
    </source>
</evidence>
<sequence length="738" mass="82402">MRLDILFVADVRFEGGTSTALAVEIRAAARTGIKTGLLAVKGPLLRHPYPMHPDLRALLDGGATERIDPDTKVDADLVLVHHPAIMSNRFTRRTGIRTERLIMVLHHPMVDRRGKLQYDLARIVSNCHWAYGVKVWLAPVSAVVRDALPRRLPAGAELLPENWTNLIDLDDWPRRPDGPPHNPAVIGRHARPDKLKWPSRAADALRIYPADAARYSIRILGGGPFLSELYGPLPANWEILPFAWAGIPGFLQGLDFYVYYHNDSWSEAFGRTILEALAVGLVTILPAHFQPLFGDAAVYAAPRDVERVIGKFIADAEAYARQSALAREFVARHHSAELFPQRLERLFNISKPRDAAAVRASMIQPLPIRQVLFASSNGIGMGHLAQQMAVAQRLPRGLKPVFATMSYAMKIATDEGYHAHFLTHHRGIDAAPEDWNDVLAEELFDLISHLRPAVFAYDATAVFDGVVAALAMDPNLFSIWVRRPMWRESHRLFLEMADAFDAVIEPGELAGEFDHGPTSEVRDKALLVPPVLLLEPSQRLDRAAARNFLEIPDGMTVVALQLGSGSNFDMRGVRNGVLKALLDRPDTLVLDIRSPIRADFESDEPVGQRHRIVELFPSFRYSRAFDAAVVAPGYNTFHENILGAVPTLFVPNESDEMDLQLNRARWAELGGLGLLMRRDHDLPHVDRFIEQLLDPSEREGMAARCDAIPWTNGADVIANYIEDHARIVRTDWDITKDS</sequence>
<dbReference type="EMBL" id="LZTJ01000032">
    <property type="protein sequence ID" value="OBP71732.1"/>
    <property type="molecule type" value="Genomic_DNA"/>
</dbReference>
<organism evidence="1 2">
    <name type="scientific">Rhizobium loti</name>
    <name type="common">Mesorhizobium loti</name>
    <dbReference type="NCBI Taxonomy" id="381"/>
    <lineage>
        <taxon>Bacteria</taxon>
        <taxon>Pseudomonadati</taxon>
        <taxon>Pseudomonadota</taxon>
        <taxon>Alphaproteobacteria</taxon>
        <taxon>Hyphomicrobiales</taxon>
        <taxon>Phyllobacteriaceae</taxon>
        <taxon>Mesorhizobium</taxon>
    </lineage>
</organism>
<accession>A0A1A5HRV0</accession>
<dbReference type="AlphaFoldDB" id="A0A1A5HRV0"/>
<gene>
    <name evidence="1" type="ORF">BAE39_22205</name>
</gene>
<reference evidence="2" key="1">
    <citation type="submission" date="2016-06" db="EMBL/GenBank/DDBJ databases">
        <title>NZP2037 Pacbio-Illumina hybrid assembly.</title>
        <authorList>
            <person name="Ramsay J.P."/>
        </authorList>
    </citation>
    <scope>NUCLEOTIDE SEQUENCE [LARGE SCALE GENOMIC DNA]</scope>
    <source>
        <strain evidence="2">R7ANS::ICEMlSym2042</strain>
    </source>
</reference>
<dbReference type="Proteomes" id="UP000093748">
    <property type="component" value="Unassembled WGS sequence"/>
</dbReference>
<proteinExistence type="predicted"/>
<comment type="caution">
    <text evidence="1">The sequence shown here is derived from an EMBL/GenBank/DDBJ whole genome shotgun (WGS) entry which is preliminary data.</text>
</comment>
<evidence type="ECO:0000313" key="2">
    <source>
        <dbReference type="Proteomes" id="UP000093748"/>
    </source>
</evidence>
<dbReference type="OrthoDB" id="8549922at2"/>
<dbReference type="GO" id="GO:0016740">
    <property type="term" value="F:transferase activity"/>
    <property type="evidence" value="ECO:0007669"/>
    <property type="project" value="UniProtKB-KW"/>
</dbReference>